<evidence type="ECO:0000313" key="1">
    <source>
        <dbReference type="EMBL" id="MFD2864970.1"/>
    </source>
</evidence>
<dbReference type="RefSeq" id="WP_377126426.1">
    <property type="nucleotide sequence ID" value="NZ_JBHUHN010000001.1"/>
</dbReference>
<comment type="caution">
    <text evidence="1">The sequence shown here is derived from an EMBL/GenBank/DDBJ whole genome shotgun (WGS) entry which is preliminary data.</text>
</comment>
<protein>
    <submittedName>
        <fullName evidence="1">Acyltransferase</fullName>
    </submittedName>
</protein>
<organism evidence="1 2">
    <name type="scientific">Mucilaginibacter antarcticus</name>
    <dbReference type="NCBI Taxonomy" id="1855725"/>
    <lineage>
        <taxon>Bacteria</taxon>
        <taxon>Pseudomonadati</taxon>
        <taxon>Bacteroidota</taxon>
        <taxon>Sphingobacteriia</taxon>
        <taxon>Sphingobacteriales</taxon>
        <taxon>Sphingobacteriaceae</taxon>
        <taxon>Mucilaginibacter</taxon>
    </lineage>
</organism>
<dbReference type="GO" id="GO:0016746">
    <property type="term" value="F:acyltransferase activity"/>
    <property type="evidence" value="ECO:0007669"/>
    <property type="project" value="UniProtKB-KW"/>
</dbReference>
<dbReference type="EMBL" id="JBHUON010000009">
    <property type="protein sequence ID" value="MFD2864970.1"/>
    <property type="molecule type" value="Genomic_DNA"/>
</dbReference>
<dbReference type="CDD" id="cd04647">
    <property type="entry name" value="LbH_MAT_like"/>
    <property type="match status" value="1"/>
</dbReference>
<accession>A0ABW5XMI2</accession>
<proteinExistence type="predicted"/>
<dbReference type="InterPro" id="IPR001451">
    <property type="entry name" value="Hexapep"/>
</dbReference>
<evidence type="ECO:0000313" key="2">
    <source>
        <dbReference type="Proteomes" id="UP001597601"/>
    </source>
</evidence>
<keyword evidence="1" id="KW-0012">Acyltransferase</keyword>
<dbReference type="Gene3D" id="2.160.10.10">
    <property type="entry name" value="Hexapeptide repeat proteins"/>
    <property type="match status" value="1"/>
</dbReference>
<dbReference type="Proteomes" id="UP001597601">
    <property type="component" value="Unassembled WGS sequence"/>
</dbReference>
<sequence length="221" mass="24136">MGVKIFIKTLLKVNFKTLRINFKYFPFSDAVKLPIWVSRNCYISAAMGQVIINGEITPGMITIGYGDIGVFDRLKSRSKFQNRGTIIFDGKANIGHGCKLDVGPNGTLKIGNNVVITAETAIICNKHVSIGNNCLLSWQILIIDDDFHKIKDKAGVILNPAKAITIGNNVWIGCRCLILKGTNIGDGNVIAANATLTKTYTQQNSILTGGKVLKQDIVWEV</sequence>
<dbReference type="Pfam" id="PF00132">
    <property type="entry name" value="Hexapep"/>
    <property type="match status" value="1"/>
</dbReference>
<dbReference type="InterPro" id="IPR011004">
    <property type="entry name" value="Trimer_LpxA-like_sf"/>
</dbReference>
<reference evidence="2" key="1">
    <citation type="journal article" date="2019" name="Int. J. Syst. Evol. Microbiol.">
        <title>The Global Catalogue of Microorganisms (GCM) 10K type strain sequencing project: providing services to taxonomists for standard genome sequencing and annotation.</title>
        <authorList>
            <consortium name="The Broad Institute Genomics Platform"/>
            <consortium name="The Broad Institute Genome Sequencing Center for Infectious Disease"/>
            <person name="Wu L."/>
            <person name="Ma J."/>
        </authorList>
    </citation>
    <scope>NUCLEOTIDE SEQUENCE [LARGE SCALE GENOMIC DNA]</scope>
    <source>
        <strain evidence="2">KCTC 52232</strain>
    </source>
</reference>
<dbReference type="PANTHER" id="PTHR23416">
    <property type="entry name" value="SIALIC ACID SYNTHASE-RELATED"/>
    <property type="match status" value="1"/>
</dbReference>
<name>A0ABW5XMI2_9SPHI</name>
<keyword evidence="1" id="KW-0808">Transferase</keyword>
<dbReference type="InterPro" id="IPR051159">
    <property type="entry name" value="Hexapeptide_acetyltransf"/>
</dbReference>
<keyword evidence="2" id="KW-1185">Reference proteome</keyword>
<dbReference type="SUPFAM" id="SSF51161">
    <property type="entry name" value="Trimeric LpxA-like enzymes"/>
    <property type="match status" value="1"/>
</dbReference>
<gene>
    <name evidence="1" type="ORF">ACFSYC_09765</name>
</gene>